<name>A0A1S1Z1E4_FLAPC</name>
<keyword evidence="3" id="KW-1185">Reference proteome</keyword>
<protein>
    <submittedName>
        <fullName evidence="2">Uncharacterized protein</fullName>
    </submittedName>
</protein>
<proteinExistence type="predicted"/>
<feature type="region of interest" description="Disordered" evidence="1">
    <location>
        <begin position="1"/>
        <end position="52"/>
    </location>
</feature>
<dbReference type="AlphaFoldDB" id="A0A1S1Z1E4"/>
<evidence type="ECO:0000313" key="2">
    <source>
        <dbReference type="EMBL" id="OHX67088.1"/>
    </source>
</evidence>
<feature type="compositionally biased region" description="Basic and acidic residues" evidence="1">
    <location>
        <begin position="35"/>
        <end position="44"/>
    </location>
</feature>
<evidence type="ECO:0000313" key="3">
    <source>
        <dbReference type="Proteomes" id="UP000179797"/>
    </source>
</evidence>
<reference evidence="2 3" key="1">
    <citation type="journal article" date="2012" name="Int. J. Syst. Evol. Microbiol.">
        <title>Flammeovirga pacifica sp. nov., isolated from deep-sea sediment.</title>
        <authorList>
            <person name="Xu H."/>
            <person name="Fu Y."/>
            <person name="Yang N."/>
            <person name="Ding Z."/>
            <person name="Lai Q."/>
            <person name="Zeng R."/>
        </authorList>
    </citation>
    <scope>NUCLEOTIDE SEQUENCE [LARGE SCALE GENOMIC DNA]</scope>
    <source>
        <strain evidence="3">DSM 24597 / LMG 26175 / WPAGA1</strain>
    </source>
</reference>
<comment type="caution">
    <text evidence="2">The sequence shown here is derived from an EMBL/GenBank/DDBJ whole genome shotgun (WGS) entry which is preliminary data.</text>
</comment>
<sequence>MFESCSDNDSTTENESDQSIFESFDQWFDDEELKDYEKTQNTDKEESETPVVIEVKPYEEPEVINNDLNIEEEEPFDEAEEADEVEEEIEEEIPLAEASNENFEYAFDHIGISFKSDRKVNFKEIKIEKKHIEKGLLHRFKTTYSYFDVYDMDKSIQWSGAGDFSEFGQGFYERSKMVRNGKFAVFAGRRCFMFDAKASVKNDYNYSSIKRLKSDFTIDEDDLVDVKVVFFGRKNLGYRMIYAANDPHIEALERSAMVYEPVQE</sequence>
<dbReference type="Proteomes" id="UP000179797">
    <property type="component" value="Unassembled WGS sequence"/>
</dbReference>
<evidence type="ECO:0000256" key="1">
    <source>
        <dbReference type="SAM" id="MobiDB-lite"/>
    </source>
</evidence>
<organism evidence="2 3">
    <name type="scientific">Flammeovirga pacifica</name>
    <dbReference type="NCBI Taxonomy" id="915059"/>
    <lineage>
        <taxon>Bacteria</taxon>
        <taxon>Pseudomonadati</taxon>
        <taxon>Bacteroidota</taxon>
        <taxon>Cytophagia</taxon>
        <taxon>Cytophagales</taxon>
        <taxon>Flammeovirgaceae</taxon>
        <taxon>Flammeovirga</taxon>
    </lineage>
</organism>
<gene>
    <name evidence="2" type="ORF">NH26_12415</name>
</gene>
<accession>A0A1S1Z1E4</accession>
<dbReference type="EMBL" id="JRYR02000001">
    <property type="protein sequence ID" value="OHX67088.1"/>
    <property type="molecule type" value="Genomic_DNA"/>
</dbReference>